<accession>A0A0U4FJW9</accession>
<evidence type="ECO:0000313" key="3">
    <source>
        <dbReference type="EMBL" id="ALX48942.1"/>
    </source>
</evidence>
<keyword evidence="2" id="KW-0378">Hydrolase</keyword>
<dbReference type="RefSeq" id="WP_068445260.1">
    <property type="nucleotide sequence ID" value="NZ_CP013862.1"/>
</dbReference>
<comment type="similarity">
    <text evidence="1">Belongs to the 4-hydroxybenzoyl-CoA thioesterase family.</text>
</comment>
<evidence type="ECO:0000313" key="4">
    <source>
        <dbReference type="Proteomes" id="UP000050331"/>
    </source>
</evidence>
<dbReference type="Proteomes" id="UP000050331">
    <property type="component" value="Chromosome"/>
</dbReference>
<dbReference type="NCBIfam" id="TIGR00051">
    <property type="entry name" value="YbgC/FadM family acyl-CoA thioesterase"/>
    <property type="match status" value="1"/>
</dbReference>
<dbReference type="InterPro" id="IPR006684">
    <property type="entry name" value="YbgC/YbaW"/>
</dbReference>
<proteinExistence type="inferred from homology"/>
<dbReference type="CDD" id="cd00586">
    <property type="entry name" value="4HBT"/>
    <property type="match status" value="1"/>
</dbReference>
<dbReference type="Pfam" id="PF13279">
    <property type="entry name" value="4HBT_2"/>
    <property type="match status" value="1"/>
</dbReference>
<evidence type="ECO:0000256" key="2">
    <source>
        <dbReference type="ARBA" id="ARBA00022801"/>
    </source>
</evidence>
<dbReference type="InterPro" id="IPR050563">
    <property type="entry name" value="4-hydroxybenzoyl-CoA_TE"/>
</dbReference>
<dbReference type="Gene3D" id="3.10.129.10">
    <property type="entry name" value="Hotdog Thioesterase"/>
    <property type="match status" value="1"/>
</dbReference>
<dbReference type="KEGG" id="lao:AOX59_10140"/>
<reference evidence="3 4" key="1">
    <citation type="submission" date="2016-01" db="EMBL/GenBank/DDBJ databases">
        <title>Complete genome sequence of strain Lentibacillus amyloliquefaciens LAM0015T isolated from saline sediment.</title>
        <authorList>
            <person name="Wang J.-L."/>
            <person name="He M.-X."/>
        </authorList>
    </citation>
    <scope>NUCLEOTIDE SEQUENCE [LARGE SCALE GENOMIC DNA]</scope>
    <source>
        <strain evidence="3 4">LAM0015</strain>
    </source>
</reference>
<dbReference type="GO" id="GO:0047617">
    <property type="term" value="F:fatty acyl-CoA hydrolase activity"/>
    <property type="evidence" value="ECO:0007669"/>
    <property type="project" value="TreeGrafter"/>
</dbReference>
<dbReference type="PANTHER" id="PTHR31793:SF27">
    <property type="entry name" value="NOVEL THIOESTERASE SUPERFAMILY DOMAIN AND SAPOSIN A-TYPE DOMAIN CONTAINING PROTEIN (0610012H03RIK)"/>
    <property type="match status" value="1"/>
</dbReference>
<dbReference type="PIRSF" id="PIRSF003230">
    <property type="entry name" value="YbgC"/>
    <property type="match status" value="1"/>
</dbReference>
<dbReference type="AlphaFoldDB" id="A0A0U4FJW9"/>
<name>A0A0U4FJW9_9BACI</name>
<keyword evidence="4" id="KW-1185">Reference proteome</keyword>
<dbReference type="EMBL" id="CP013862">
    <property type="protein sequence ID" value="ALX48942.1"/>
    <property type="molecule type" value="Genomic_DNA"/>
</dbReference>
<evidence type="ECO:0000256" key="1">
    <source>
        <dbReference type="ARBA" id="ARBA00005953"/>
    </source>
</evidence>
<dbReference type="OrthoDB" id="9800856at2"/>
<dbReference type="InterPro" id="IPR029069">
    <property type="entry name" value="HotDog_dom_sf"/>
</dbReference>
<dbReference type="SUPFAM" id="SSF54637">
    <property type="entry name" value="Thioesterase/thiol ester dehydrase-isomerase"/>
    <property type="match status" value="1"/>
</dbReference>
<sequence length="158" mass="18455">MTTVWHQTKFRVPYKDTDRMEVVHHSNYITWFENARTECMRHYGLTYSKVENLGFLLPVLDVNVSYKKSAGYDDCIVVFTRAASYSPVRLEFAYEARKISEEEFMHGKGKEAETEALYGELIAKGNTMHMWVNKEWKPARMDKAAPDIYAVLQKTAER</sequence>
<gene>
    <name evidence="3" type="ORF">AOX59_10140</name>
</gene>
<organism evidence="3 4">
    <name type="scientific">Lentibacillus amyloliquefaciens</name>
    <dbReference type="NCBI Taxonomy" id="1472767"/>
    <lineage>
        <taxon>Bacteria</taxon>
        <taxon>Bacillati</taxon>
        <taxon>Bacillota</taxon>
        <taxon>Bacilli</taxon>
        <taxon>Bacillales</taxon>
        <taxon>Bacillaceae</taxon>
        <taxon>Lentibacillus</taxon>
    </lineage>
</organism>
<protein>
    <submittedName>
        <fullName evidence="3">Thioesterase</fullName>
    </submittedName>
</protein>
<dbReference type="STRING" id="1472767.AOX59_10140"/>
<dbReference type="PANTHER" id="PTHR31793">
    <property type="entry name" value="4-HYDROXYBENZOYL-COA THIOESTERASE FAMILY MEMBER"/>
    <property type="match status" value="1"/>
</dbReference>